<evidence type="ECO:0000313" key="1">
    <source>
        <dbReference type="EMBL" id="ACV79599.1"/>
    </source>
</evidence>
<sequence length="67" mass="7531">MGDEIGQSKGYYYNITTGQVEPEGQSKAKDLLGPFDTAEEAAQALDIIREREQRKEAEDAQWRRGQG</sequence>
<accession>C8XCZ6</accession>
<dbReference type="HOGENOM" id="CLU_191180_2_1_11"/>
<name>C8XCZ6_NAKMY</name>
<gene>
    <name evidence="1" type="ordered locus">Namu_3268</name>
</gene>
<organism evidence="1 2">
    <name type="scientific">Nakamurella multipartita (strain ATCC 700099 / DSM 44233 / CIP 104796 / JCM 9543 / NBRC 105858 / Y-104)</name>
    <name type="common">Microsphaera multipartita</name>
    <dbReference type="NCBI Taxonomy" id="479431"/>
    <lineage>
        <taxon>Bacteria</taxon>
        <taxon>Bacillati</taxon>
        <taxon>Actinomycetota</taxon>
        <taxon>Actinomycetes</taxon>
        <taxon>Nakamurellales</taxon>
        <taxon>Nakamurellaceae</taxon>
        <taxon>Nakamurella</taxon>
    </lineage>
</organism>
<evidence type="ECO:0008006" key="3">
    <source>
        <dbReference type="Google" id="ProtNLM"/>
    </source>
</evidence>
<protein>
    <recommendedName>
        <fullName evidence="3">SPOR domain-containing protein</fullName>
    </recommendedName>
</protein>
<evidence type="ECO:0000313" key="2">
    <source>
        <dbReference type="Proteomes" id="UP000002218"/>
    </source>
</evidence>
<proteinExistence type="predicted"/>
<dbReference type="OrthoDB" id="3268477at2"/>
<dbReference type="STRING" id="479431.Namu_3268"/>
<dbReference type="KEGG" id="nml:Namu_3268"/>
<dbReference type="InParanoid" id="C8XCZ6"/>
<keyword evidence="2" id="KW-1185">Reference proteome</keyword>
<dbReference type="Proteomes" id="UP000002218">
    <property type="component" value="Chromosome"/>
</dbReference>
<dbReference type="RefSeq" id="WP_015748466.1">
    <property type="nucleotide sequence ID" value="NC_013235.1"/>
</dbReference>
<reference evidence="1 2" key="2">
    <citation type="journal article" date="2010" name="Stand. Genomic Sci.">
        <title>Complete genome sequence of Nakamurella multipartita type strain (Y-104).</title>
        <authorList>
            <person name="Tice H."/>
            <person name="Mayilraj S."/>
            <person name="Sims D."/>
            <person name="Lapidus A."/>
            <person name="Nolan M."/>
            <person name="Lucas S."/>
            <person name="Glavina Del Rio T."/>
            <person name="Copeland A."/>
            <person name="Cheng J.F."/>
            <person name="Meincke L."/>
            <person name="Bruce D."/>
            <person name="Goodwin L."/>
            <person name="Pitluck S."/>
            <person name="Ivanova N."/>
            <person name="Mavromatis K."/>
            <person name="Ovchinnikova G."/>
            <person name="Pati A."/>
            <person name="Chen A."/>
            <person name="Palaniappan K."/>
            <person name="Land M."/>
            <person name="Hauser L."/>
            <person name="Chang Y.J."/>
            <person name="Jeffries C.D."/>
            <person name="Detter J.C."/>
            <person name="Brettin T."/>
            <person name="Rohde M."/>
            <person name="Goker M."/>
            <person name="Bristow J."/>
            <person name="Eisen J.A."/>
            <person name="Markowitz V."/>
            <person name="Hugenholtz P."/>
            <person name="Kyrpides N.C."/>
            <person name="Klenk H.P."/>
            <person name="Chen F."/>
        </authorList>
    </citation>
    <scope>NUCLEOTIDE SEQUENCE [LARGE SCALE GENOMIC DNA]</scope>
    <source>
        <strain evidence="2">ATCC 700099 / DSM 44233 / CIP 104796 / JCM 9543 / NBRC 105858 / Y-104</strain>
    </source>
</reference>
<reference evidence="2" key="1">
    <citation type="submission" date="2009-09" db="EMBL/GenBank/DDBJ databases">
        <title>The complete genome of Nakamurella multipartita DSM 44233.</title>
        <authorList>
            <consortium name="US DOE Joint Genome Institute (JGI-PGF)"/>
            <person name="Lucas S."/>
            <person name="Copeland A."/>
            <person name="Lapidus A."/>
            <person name="Glavina del Rio T."/>
            <person name="Dalin E."/>
            <person name="Tice H."/>
            <person name="Bruce D."/>
            <person name="Goodwin L."/>
            <person name="Pitluck S."/>
            <person name="Kyrpides N."/>
            <person name="Mavromatis K."/>
            <person name="Ivanova N."/>
            <person name="Ovchinnikova G."/>
            <person name="Sims D."/>
            <person name="Meincke L."/>
            <person name="Brettin T."/>
            <person name="Detter J.C."/>
            <person name="Han C."/>
            <person name="Larimer F."/>
            <person name="Land M."/>
            <person name="Hauser L."/>
            <person name="Markowitz V."/>
            <person name="Cheng J.-F."/>
            <person name="Hugenholtz P."/>
            <person name="Woyke T."/>
            <person name="Wu D."/>
            <person name="Klenk H.-P."/>
            <person name="Eisen J.A."/>
        </authorList>
    </citation>
    <scope>NUCLEOTIDE SEQUENCE [LARGE SCALE GENOMIC DNA]</scope>
    <source>
        <strain evidence="2">ATCC 700099 / DSM 44233 / CIP 104796 / JCM 9543 / NBRC 105858 / Y-104</strain>
    </source>
</reference>
<dbReference type="AlphaFoldDB" id="C8XCZ6"/>
<dbReference type="EMBL" id="CP001737">
    <property type="protein sequence ID" value="ACV79599.1"/>
    <property type="molecule type" value="Genomic_DNA"/>
</dbReference>